<dbReference type="PANTHER" id="PTHR14401:SF6">
    <property type="entry name" value="CENTROMERE PROTEIN K"/>
    <property type="match status" value="1"/>
</dbReference>
<proteinExistence type="inferred from homology"/>
<keyword evidence="11" id="KW-1185">Reference proteome</keyword>
<keyword evidence="6" id="KW-0539">Nucleus</keyword>
<feature type="region of interest" description="Disordered" evidence="9">
    <location>
        <begin position="144"/>
        <end position="186"/>
    </location>
</feature>
<accession>H0ED04</accession>
<dbReference type="EMBL" id="AGUE01000006">
    <property type="protein sequence ID" value="EHL03658.1"/>
    <property type="molecule type" value="Genomic_DNA"/>
</dbReference>
<dbReference type="PANTHER" id="PTHR14401">
    <property type="entry name" value="CENTROMERE PROTEIN K"/>
    <property type="match status" value="1"/>
</dbReference>
<feature type="coiled-coil region" evidence="8">
    <location>
        <begin position="14"/>
        <end position="102"/>
    </location>
</feature>
<protein>
    <submittedName>
        <fullName evidence="10">Uncharacterized protein</fullName>
    </submittedName>
</protein>
<evidence type="ECO:0000256" key="4">
    <source>
        <dbReference type="ARBA" id="ARBA00022454"/>
    </source>
</evidence>
<dbReference type="HOGENOM" id="CLU_048926_0_0_1"/>
<sequence length="258" mass="29212">MNLPQESRSIASYTTRLDQTLKILEERVKQQEQLLEEGTQDSIQQTQADLEDTRQRLAKETRILVLQSQIDDRTQKPQSQVAKDMLRELEAKENYYNEETRRLVKAFQTFINDHLAPMLAAEELGGPIVGDDLGVDETMLEAGFNAQGRAKKPKNLPSEDKRQQRIDQIWGSKPQSGDMAEAEQTWDEKDAAGAEMRDLTEQLLNRLVEAGGTGPGAYVELTRESAAARFLVRSKVAQFHPRDARKLRLVDFGGEVED</sequence>
<comment type="subcellular location">
    <subcellularLocation>
        <location evidence="2">Chromosome</location>
        <location evidence="2">Centromere</location>
    </subcellularLocation>
    <subcellularLocation>
        <location evidence="1">Nucleus</location>
    </subcellularLocation>
</comment>
<dbReference type="InParanoid" id="H0ED04"/>
<comment type="similarity">
    <text evidence="3">Belongs to the CENP-K/MCM22 family.</text>
</comment>
<comment type="caution">
    <text evidence="10">The sequence shown here is derived from an EMBL/GenBank/DDBJ whole genome shotgun (WGS) entry which is preliminary data.</text>
</comment>
<keyword evidence="7" id="KW-0137">Centromere</keyword>
<evidence type="ECO:0000256" key="5">
    <source>
        <dbReference type="ARBA" id="ARBA00023054"/>
    </source>
</evidence>
<dbReference type="GO" id="GO:0000070">
    <property type="term" value="P:mitotic sister chromatid segregation"/>
    <property type="evidence" value="ECO:0007669"/>
    <property type="project" value="TreeGrafter"/>
</dbReference>
<evidence type="ECO:0000256" key="1">
    <source>
        <dbReference type="ARBA" id="ARBA00004123"/>
    </source>
</evidence>
<organism evidence="10 11">
    <name type="scientific">Glarea lozoyensis (strain ATCC 74030 / MF5533)</name>
    <dbReference type="NCBI Taxonomy" id="1104152"/>
    <lineage>
        <taxon>Eukaryota</taxon>
        <taxon>Fungi</taxon>
        <taxon>Dikarya</taxon>
        <taxon>Ascomycota</taxon>
        <taxon>Pezizomycotina</taxon>
        <taxon>Leotiomycetes</taxon>
        <taxon>Helotiales</taxon>
        <taxon>Helotiaceae</taxon>
        <taxon>Glarea</taxon>
    </lineage>
</organism>
<dbReference type="Proteomes" id="UP000005446">
    <property type="component" value="Unassembled WGS sequence"/>
</dbReference>
<evidence type="ECO:0000256" key="3">
    <source>
        <dbReference type="ARBA" id="ARBA00005795"/>
    </source>
</evidence>
<gene>
    <name evidence="10" type="ORF">M7I_0302</name>
</gene>
<reference evidence="10 11" key="1">
    <citation type="journal article" date="2012" name="Eukaryot. Cell">
        <title>Genome sequence of the fungus Glarea lozoyensis: the first genome sequence of a species from the Helotiaceae family.</title>
        <authorList>
            <person name="Youssar L."/>
            <person name="Gruening B.A."/>
            <person name="Erxleben A."/>
            <person name="Guenther S."/>
            <person name="Huettel W."/>
        </authorList>
    </citation>
    <scope>NUCLEOTIDE SEQUENCE [LARGE SCALE GENOMIC DNA]</scope>
    <source>
        <strain evidence="11">ATCC 74030 / MF5533</strain>
    </source>
</reference>
<dbReference type="GO" id="GO:0051382">
    <property type="term" value="P:kinetochore assembly"/>
    <property type="evidence" value="ECO:0007669"/>
    <property type="project" value="InterPro"/>
</dbReference>
<evidence type="ECO:0000313" key="11">
    <source>
        <dbReference type="Proteomes" id="UP000005446"/>
    </source>
</evidence>
<evidence type="ECO:0000256" key="2">
    <source>
        <dbReference type="ARBA" id="ARBA00004584"/>
    </source>
</evidence>
<evidence type="ECO:0000256" key="7">
    <source>
        <dbReference type="ARBA" id="ARBA00023328"/>
    </source>
</evidence>
<name>H0ED04_GLAL7</name>
<evidence type="ECO:0000256" key="6">
    <source>
        <dbReference type="ARBA" id="ARBA00023242"/>
    </source>
</evidence>
<keyword evidence="4" id="KW-0158">Chromosome</keyword>
<evidence type="ECO:0000256" key="8">
    <source>
        <dbReference type="SAM" id="Coils"/>
    </source>
</evidence>
<dbReference type="GO" id="GO:0005634">
    <property type="term" value="C:nucleus"/>
    <property type="evidence" value="ECO:0007669"/>
    <property type="project" value="UniProtKB-SubCell"/>
</dbReference>
<keyword evidence="5 8" id="KW-0175">Coiled coil</keyword>
<dbReference type="InterPro" id="IPR020993">
    <property type="entry name" value="Centromere_CenpK"/>
</dbReference>
<dbReference type="AlphaFoldDB" id="H0ED04"/>
<dbReference type="OrthoDB" id="9445768at2759"/>
<dbReference type="GO" id="GO:0000775">
    <property type="term" value="C:chromosome, centromeric region"/>
    <property type="evidence" value="ECO:0007669"/>
    <property type="project" value="UniProtKB-SubCell"/>
</dbReference>
<evidence type="ECO:0000256" key="9">
    <source>
        <dbReference type="SAM" id="MobiDB-lite"/>
    </source>
</evidence>
<evidence type="ECO:0000313" key="10">
    <source>
        <dbReference type="EMBL" id="EHL03658.1"/>
    </source>
</evidence>